<dbReference type="InterPro" id="IPR016084">
    <property type="entry name" value="Haem_Oase-like_multi-hlx"/>
</dbReference>
<proteinExistence type="predicted"/>
<dbReference type="SMR" id="A0A939JR61"/>
<keyword evidence="3" id="KW-1185">Reference proteome</keyword>
<dbReference type="SMART" id="SM01236">
    <property type="entry name" value="Haem_oxygenase_2"/>
    <property type="match status" value="1"/>
</dbReference>
<comment type="caution">
    <text evidence="2">The sequence shown here is derived from an EMBL/GenBank/DDBJ whole genome shotgun (WGS) entry which is preliminary data.</text>
</comment>
<dbReference type="Gene3D" id="1.20.910.10">
    <property type="entry name" value="Heme oxygenase-like"/>
    <property type="match status" value="1"/>
</dbReference>
<name>A0A939JR61_9ACTN</name>
<dbReference type="SUPFAM" id="SSF48613">
    <property type="entry name" value="Heme oxygenase-like"/>
    <property type="match status" value="1"/>
</dbReference>
<dbReference type="EMBL" id="JAFMOF010000002">
    <property type="protein sequence ID" value="MBO0653985.1"/>
    <property type="molecule type" value="Genomic_DNA"/>
</dbReference>
<protein>
    <submittedName>
        <fullName evidence="2">Iron-containing redox enzyme family protein</fullName>
    </submittedName>
</protein>
<dbReference type="InterPro" id="IPR039068">
    <property type="entry name" value="PqqC-like"/>
</dbReference>
<gene>
    <name evidence="2" type="ORF">J1792_14730</name>
</gene>
<dbReference type="NCBIfam" id="NF042919">
    <property type="entry name" value="ChlAlygly_Syn_BesC"/>
    <property type="match status" value="1"/>
</dbReference>
<keyword evidence="1" id="KW-0560">Oxidoreductase</keyword>
<dbReference type="PANTHER" id="PTHR40279:SF3">
    <property type="entry name" value="4-AMINOBENZOATE SYNTHASE"/>
    <property type="match status" value="1"/>
</dbReference>
<dbReference type="Pfam" id="PF14518">
    <property type="entry name" value="Haem_oxygenas_2"/>
    <property type="match status" value="1"/>
</dbReference>
<evidence type="ECO:0000256" key="1">
    <source>
        <dbReference type="ARBA" id="ARBA00023002"/>
    </source>
</evidence>
<evidence type="ECO:0000313" key="2">
    <source>
        <dbReference type="EMBL" id="MBO0653985.1"/>
    </source>
</evidence>
<organism evidence="2 3">
    <name type="scientific">Streptomyces triculaminicus</name>
    <dbReference type="NCBI Taxonomy" id="2816232"/>
    <lineage>
        <taxon>Bacteria</taxon>
        <taxon>Bacillati</taxon>
        <taxon>Actinomycetota</taxon>
        <taxon>Actinomycetes</taxon>
        <taxon>Kitasatosporales</taxon>
        <taxon>Streptomycetaceae</taxon>
        <taxon>Streptomyces</taxon>
    </lineage>
</organism>
<evidence type="ECO:0000313" key="3">
    <source>
        <dbReference type="Proteomes" id="UP000664781"/>
    </source>
</evidence>
<dbReference type="InterPro" id="IPR053702">
    <property type="entry name" value="Alkyne_AA_Synthase"/>
</dbReference>
<accession>A0A939JR61</accession>
<reference evidence="2" key="1">
    <citation type="submission" date="2021-03" db="EMBL/GenBank/DDBJ databases">
        <title>Streptomyces strains.</title>
        <authorList>
            <person name="Lund M.B."/>
            <person name="Toerring T."/>
        </authorList>
    </citation>
    <scope>NUCLEOTIDE SEQUENCE</scope>
    <source>
        <strain evidence="2">JCM 4242</strain>
    </source>
</reference>
<dbReference type="AlphaFoldDB" id="A0A939JR61"/>
<sequence>MTELNVPDADVKAVWDHFDHVEPGIRRRIAVQDPAIKEYLDGMLARIAGHRGVEHPYLNAYRTTRLTPEQERLMYSECHYFFRYLPFYITGMAIKTRDEMILREIILNVADEVGGDPTHSTLFARFLARIGIDKEHLDHYKPLEVTTRLNDGIRILYTESPINKALGALYADETMSSIMVSKINDGLGNQGYDKDMRHFWQLHIDVEVGHSNSVFNAIAPYVGSPAARAEFEEGAFEFLGLVERYWDGVQRLVGLEA</sequence>
<dbReference type="GO" id="GO:0016491">
    <property type="term" value="F:oxidoreductase activity"/>
    <property type="evidence" value="ECO:0007669"/>
    <property type="project" value="UniProtKB-KW"/>
</dbReference>
<dbReference type="RefSeq" id="WP_086569408.1">
    <property type="nucleotide sequence ID" value="NZ_JAFMOF010000002.1"/>
</dbReference>
<dbReference type="Proteomes" id="UP000664781">
    <property type="component" value="Unassembled WGS sequence"/>
</dbReference>
<dbReference type="PANTHER" id="PTHR40279">
    <property type="entry name" value="PQQC-LIKE PROTEIN"/>
    <property type="match status" value="1"/>
</dbReference>